<dbReference type="KEGG" id="vg:29081794"/>
<dbReference type="RefSeq" id="YP_009285327.1">
    <property type="nucleotide sequence ID" value="NC_031056.1"/>
</dbReference>
<evidence type="ECO:0000313" key="2">
    <source>
        <dbReference type="Proteomes" id="UP000201785"/>
    </source>
</evidence>
<accession>A0A140HLH6</accession>
<evidence type="ECO:0000313" key="1">
    <source>
        <dbReference type="EMBL" id="AMO25838.1"/>
    </source>
</evidence>
<reference evidence="1 2" key="1">
    <citation type="journal article" date="2016" name="Genome Announc.">
        <title>Complete Genome Sequence of Bacteriophage Deep-Blue Infecting Emetic Bacillus cereus.</title>
        <authorList>
            <person name="Hock L."/>
            <person name="Gillis A."/>
            <person name="Mahillon J."/>
        </authorList>
    </citation>
    <scope>NUCLEOTIDE SEQUENCE [LARGE SCALE GENOMIC DNA]</scope>
</reference>
<name>A0A140HLH6_9CAUD</name>
<protein>
    <submittedName>
        <fullName evidence="1">Uncharacterized protein</fullName>
    </submittedName>
</protein>
<organism evidence="1 2">
    <name type="scientific">Bacillus phage Deep Blue</name>
    <dbReference type="NCBI Taxonomy" id="1792245"/>
    <lineage>
        <taxon>Viruses</taxon>
        <taxon>Duplodnaviria</taxon>
        <taxon>Heunggongvirae</taxon>
        <taxon>Uroviricota</taxon>
        <taxon>Caudoviricetes</taxon>
        <taxon>Herelleviridae</taxon>
        <taxon>Bastillevirinae</taxon>
        <taxon>Caeruleovirus</taxon>
        <taxon>Caeruleovirus deepblue</taxon>
    </lineage>
</organism>
<gene>
    <name evidence="1" type="ORF">Blue_015</name>
</gene>
<keyword evidence="2" id="KW-1185">Reference proteome</keyword>
<proteinExistence type="predicted"/>
<dbReference type="Proteomes" id="UP000201785">
    <property type="component" value="Segment"/>
</dbReference>
<sequence length="71" mass="8314">MLIVVNRSELSFEKALEVDELLKQYDKFRRRIESNVEKQLFGLVKIDSSEICKVTVRLHELGVHINPSSVW</sequence>
<dbReference type="GeneID" id="29081794"/>
<dbReference type="EMBL" id="KU577463">
    <property type="protein sequence ID" value="AMO25838.1"/>
    <property type="molecule type" value="Genomic_DNA"/>
</dbReference>